<gene>
    <name evidence="11" type="ORF">MNBD_GAMMA26-2108</name>
</gene>
<accession>A0A3B1AZS2</accession>
<evidence type="ECO:0000313" key="11">
    <source>
        <dbReference type="EMBL" id="VAX05203.1"/>
    </source>
</evidence>
<dbReference type="EC" id="1.6.5.8" evidence="11"/>
<keyword evidence="4" id="KW-0915">Sodium</keyword>
<reference evidence="11" key="1">
    <citation type="submission" date="2018-06" db="EMBL/GenBank/DDBJ databases">
        <authorList>
            <person name="Zhirakovskaya E."/>
        </authorList>
    </citation>
    <scope>NUCLEOTIDE SEQUENCE</scope>
</reference>
<feature type="domain" description="NqrA N-terminal barrel-sandwich hybrid" evidence="8">
    <location>
        <begin position="23"/>
        <end position="115"/>
    </location>
</feature>
<evidence type="ECO:0000259" key="8">
    <source>
        <dbReference type="Pfam" id="PF05896"/>
    </source>
</evidence>
<dbReference type="Pfam" id="PF11973">
    <property type="entry name" value="NQRA_SLBB"/>
    <property type="match status" value="1"/>
</dbReference>
<feature type="domain" description="NqrA second alpha/beta" evidence="10">
    <location>
        <begin position="135"/>
        <end position="278"/>
    </location>
</feature>
<dbReference type="GO" id="GO:0016655">
    <property type="term" value="F:oxidoreductase activity, acting on NAD(P)H, quinone or similar compound as acceptor"/>
    <property type="evidence" value="ECO:0007669"/>
    <property type="project" value="InterPro"/>
</dbReference>
<dbReference type="NCBIfam" id="NF003759">
    <property type="entry name" value="PRK05352.1-2"/>
    <property type="match status" value="1"/>
</dbReference>
<dbReference type="InterPro" id="IPR008703">
    <property type="entry name" value="NqrA"/>
</dbReference>
<dbReference type="EMBL" id="UOFX01000002">
    <property type="protein sequence ID" value="VAX05203.1"/>
    <property type="molecule type" value="Genomic_DNA"/>
</dbReference>
<dbReference type="AlphaFoldDB" id="A0A3B1AZS2"/>
<proteinExistence type="inferred from homology"/>
<keyword evidence="11" id="KW-0560">Oxidoreductase</keyword>
<evidence type="ECO:0000256" key="5">
    <source>
        <dbReference type="ARBA" id="ARBA00023065"/>
    </source>
</evidence>
<keyword evidence="2" id="KW-1278">Translocase</keyword>
<keyword evidence="5" id="KW-0406">Ion transport</keyword>
<dbReference type="InterPro" id="IPR022615">
    <property type="entry name" value="NqrA_C_domain"/>
</dbReference>
<evidence type="ECO:0000256" key="1">
    <source>
        <dbReference type="ARBA" id="ARBA00022448"/>
    </source>
</evidence>
<dbReference type="Pfam" id="PF05896">
    <property type="entry name" value="NQRA_N"/>
    <property type="match status" value="1"/>
</dbReference>
<evidence type="ECO:0000256" key="6">
    <source>
        <dbReference type="ARBA" id="ARBA00023075"/>
    </source>
</evidence>
<dbReference type="InterPro" id="IPR056148">
    <property type="entry name" value="NQRA_2nd"/>
</dbReference>
<evidence type="ECO:0000256" key="2">
    <source>
        <dbReference type="ARBA" id="ARBA00022967"/>
    </source>
</evidence>
<evidence type="ECO:0000256" key="3">
    <source>
        <dbReference type="ARBA" id="ARBA00023027"/>
    </source>
</evidence>
<dbReference type="GO" id="GO:0006814">
    <property type="term" value="P:sodium ion transport"/>
    <property type="evidence" value="ECO:0007669"/>
    <property type="project" value="UniProtKB-KW"/>
</dbReference>
<evidence type="ECO:0000259" key="10">
    <source>
        <dbReference type="Pfam" id="PF24836"/>
    </source>
</evidence>
<keyword evidence="7" id="KW-0739">Sodium transport</keyword>
<name>A0A3B1AZS2_9ZZZZ</name>
<sequence length="468" mass="51196">MVSVYLSLRVALGLAPCYFLVMIRIKKGLDLPIKGAPEQLLAEKPVTEVAVVASDYIGLKPVMAVEAGEKVSRGQLLFTDKSRLGVRFTAPAGGVVTAINRGERRVLLSVVIKVDDAEEETQFTAYSQAELSELTGEQVRENLLQSGLWIYLRTRPFSKIPAADSTPHAIFITAMDSNPLAADPQVVLREREQDFINGLEVLAKLGSGKLYLCKASGAAIPESPNPRVVTHEFAGPHPTGLVGTHIHFLEPVSENRCVWHLNYQDVVAIGRLFVTGSLPVERVISLAGPQVERPRLVQTRLGANLNELAADELQAGDNRIVSGSVLCGRQVQDFLGYLGPYHLQVSVLGEDYQQELLGWLRLGKEKFSALNLFSSSFSPARKFAFSTSTGGETRPMVPVGSYEAVMPLDILPTQLLRALIIGDREMAQQLGCLELDEEDLALCTFVCPGKYDYGPLLRETLNQIEKEG</sequence>
<protein>
    <submittedName>
        <fullName evidence="11">Na(+)-translocating NADH-quinone reductase subunit A</fullName>
        <ecNumber evidence="11">1.6.5.8</ecNumber>
    </submittedName>
</protein>
<dbReference type="NCBIfam" id="TIGR01936">
    <property type="entry name" value="nqrA"/>
    <property type="match status" value="1"/>
</dbReference>
<feature type="domain" description="Na(+)-translocating NADH-quinone reductase subunit A C-terminal" evidence="9">
    <location>
        <begin position="283"/>
        <end position="332"/>
    </location>
</feature>
<dbReference type="PANTHER" id="PTHR37839">
    <property type="entry name" value="NA(+)-TRANSLOCATING NADH-QUINONE REDUCTASE SUBUNIT A"/>
    <property type="match status" value="1"/>
</dbReference>
<evidence type="ECO:0000256" key="7">
    <source>
        <dbReference type="ARBA" id="ARBA00023201"/>
    </source>
</evidence>
<keyword evidence="1" id="KW-0813">Transport</keyword>
<evidence type="ECO:0000259" key="9">
    <source>
        <dbReference type="Pfam" id="PF11973"/>
    </source>
</evidence>
<keyword evidence="6" id="KW-0830">Ubiquinone</keyword>
<organism evidence="11">
    <name type="scientific">hydrothermal vent metagenome</name>
    <dbReference type="NCBI Taxonomy" id="652676"/>
    <lineage>
        <taxon>unclassified sequences</taxon>
        <taxon>metagenomes</taxon>
        <taxon>ecological metagenomes</taxon>
    </lineage>
</organism>
<keyword evidence="3" id="KW-0520">NAD</keyword>
<dbReference type="HAMAP" id="MF_00425">
    <property type="entry name" value="NqrA"/>
    <property type="match status" value="1"/>
</dbReference>
<dbReference type="Pfam" id="PF24836">
    <property type="entry name" value="NQRA_2nd"/>
    <property type="match status" value="1"/>
</dbReference>
<dbReference type="InterPro" id="IPR056147">
    <property type="entry name" value="NQRA_N"/>
</dbReference>
<evidence type="ECO:0000256" key="4">
    <source>
        <dbReference type="ARBA" id="ARBA00023053"/>
    </source>
</evidence>
<dbReference type="PANTHER" id="PTHR37839:SF1">
    <property type="entry name" value="NA(+)-TRANSLOCATING NADH-QUINONE REDUCTASE SUBUNIT A"/>
    <property type="match status" value="1"/>
</dbReference>